<comment type="pathway">
    <text evidence="6">Amino-acid biosynthesis.</text>
</comment>
<keyword evidence="4 9" id="KW-0808">Transferase</keyword>
<dbReference type="RefSeq" id="WP_386733339.1">
    <property type="nucleotide sequence ID" value="NZ_JBHRXI010000001.1"/>
</dbReference>
<dbReference type="InterPro" id="IPR001917">
    <property type="entry name" value="Aminotrans_II_pyridoxalP_BS"/>
</dbReference>
<evidence type="ECO:0000256" key="1">
    <source>
        <dbReference type="ARBA" id="ARBA00001933"/>
    </source>
</evidence>
<evidence type="ECO:0000256" key="3">
    <source>
        <dbReference type="ARBA" id="ARBA00022576"/>
    </source>
</evidence>
<evidence type="ECO:0000313" key="10">
    <source>
        <dbReference type="Proteomes" id="UP001595629"/>
    </source>
</evidence>
<sequence>MIRPAPHIAGMAAYALADMQPPDGKPLVSLAQNESLRPPSPAARVAAMRALDHGEHYPDPDWTALRHAIAECHDIEPEGILCGSGSLDLIGAIARVYAGSGRAALAPAHAYPFFRTATEMAGARFDTAPERDLTVDTEALLAAVRPDTSVVFVANPGNPTGTRIGKDALRELRAGLRDDILLVIDEAYGEFADHLDARCFDMVSSGATVVLRTMSKAYGMAGHRVGWGLFPVPVAQEIRKVVNPNNISAASQAAAVAAIRDHDYMQETCALTAAGRKAAWERLRDAGFEVVEGHTNFLLLDCGDGESARAMDHALRAQGIFLRQQAGAGLPQMLRLTIGPEGAMEKALTLIERLAQGNRR</sequence>
<dbReference type="PANTHER" id="PTHR43643:SF3">
    <property type="entry name" value="HISTIDINOL-PHOSPHATE AMINOTRANSFERASE"/>
    <property type="match status" value="1"/>
</dbReference>
<accession>A0ABV7T970</accession>
<dbReference type="Pfam" id="PF00155">
    <property type="entry name" value="Aminotran_1_2"/>
    <property type="match status" value="1"/>
</dbReference>
<dbReference type="InterPro" id="IPR004839">
    <property type="entry name" value="Aminotransferase_I/II_large"/>
</dbReference>
<feature type="domain" description="Aminotransferase class I/classII large" evidence="8">
    <location>
        <begin position="26"/>
        <end position="349"/>
    </location>
</feature>
<dbReference type="PROSITE" id="PS00599">
    <property type="entry name" value="AA_TRANSFER_CLASS_2"/>
    <property type="match status" value="1"/>
</dbReference>
<dbReference type="PANTHER" id="PTHR43643">
    <property type="entry name" value="HISTIDINOL-PHOSPHATE AMINOTRANSFERASE 2"/>
    <property type="match status" value="1"/>
</dbReference>
<dbReference type="Gene3D" id="3.40.640.10">
    <property type="entry name" value="Type I PLP-dependent aspartate aminotransferase-like (Major domain)"/>
    <property type="match status" value="1"/>
</dbReference>
<evidence type="ECO:0000256" key="2">
    <source>
        <dbReference type="ARBA" id="ARBA00007970"/>
    </source>
</evidence>
<evidence type="ECO:0000256" key="6">
    <source>
        <dbReference type="ARBA" id="ARBA00029440"/>
    </source>
</evidence>
<dbReference type="InterPro" id="IPR050106">
    <property type="entry name" value="HistidinolP_aminotransfase"/>
</dbReference>
<name>A0ABV7T970_9RHOB</name>
<dbReference type="Proteomes" id="UP001595629">
    <property type="component" value="Unassembled WGS sequence"/>
</dbReference>
<dbReference type="GO" id="GO:0004400">
    <property type="term" value="F:histidinol-phosphate transaminase activity"/>
    <property type="evidence" value="ECO:0007669"/>
    <property type="project" value="UniProtKB-EC"/>
</dbReference>
<keyword evidence="5 7" id="KW-0663">Pyridoxal phosphate</keyword>
<evidence type="ECO:0000256" key="4">
    <source>
        <dbReference type="ARBA" id="ARBA00022679"/>
    </source>
</evidence>
<dbReference type="InterPro" id="IPR015421">
    <property type="entry name" value="PyrdxlP-dep_Trfase_major"/>
</dbReference>
<reference evidence="10" key="1">
    <citation type="journal article" date="2019" name="Int. J. Syst. Evol. Microbiol.">
        <title>The Global Catalogue of Microorganisms (GCM) 10K type strain sequencing project: providing services to taxonomists for standard genome sequencing and annotation.</title>
        <authorList>
            <consortium name="The Broad Institute Genomics Platform"/>
            <consortium name="The Broad Institute Genome Sequencing Center for Infectious Disease"/>
            <person name="Wu L."/>
            <person name="Ma J."/>
        </authorList>
    </citation>
    <scope>NUCLEOTIDE SEQUENCE [LARGE SCALE GENOMIC DNA]</scope>
    <source>
        <strain evidence="10">KCTC 42911</strain>
    </source>
</reference>
<dbReference type="EC" id="2.6.1.9" evidence="9"/>
<protein>
    <submittedName>
        <fullName evidence="9">Pyridoxal phosphate-dependent aminotransferase</fullName>
        <ecNumber evidence="9">2.6.1.9</ecNumber>
    </submittedName>
</protein>
<keyword evidence="10" id="KW-1185">Reference proteome</keyword>
<gene>
    <name evidence="9" type="ORF">ACFORG_00120</name>
</gene>
<dbReference type="CDD" id="cd00609">
    <property type="entry name" value="AAT_like"/>
    <property type="match status" value="1"/>
</dbReference>
<evidence type="ECO:0000313" key="9">
    <source>
        <dbReference type="EMBL" id="MFC3612147.1"/>
    </source>
</evidence>
<dbReference type="InterPro" id="IPR015424">
    <property type="entry name" value="PyrdxlP-dep_Trfase"/>
</dbReference>
<evidence type="ECO:0000256" key="7">
    <source>
        <dbReference type="RuleBase" id="RU003693"/>
    </source>
</evidence>
<organism evidence="9 10">
    <name type="scientific">Lutimaribacter marinistellae</name>
    <dbReference type="NCBI Taxonomy" id="1820329"/>
    <lineage>
        <taxon>Bacteria</taxon>
        <taxon>Pseudomonadati</taxon>
        <taxon>Pseudomonadota</taxon>
        <taxon>Alphaproteobacteria</taxon>
        <taxon>Rhodobacterales</taxon>
        <taxon>Roseobacteraceae</taxon>
        <taxon>Lutimaribacter</taxon>
    </lineage>
</organism>
<evidence type="ECO:0000259" key="8">
    <source>
        <dbReference type="Pfam" id="PF00155"/>
    </source>
</evidence>
<proteinExistence type="inferred from homology"/>
<keyword evidence="3 9" id="KW-0032">Aminotransferase</keyword>
<dbReference type="SUPFAM" id="SSF53383">
    <property type="entry name" value="PLP-dependent transferases"/>
    <property type="match status" value="1"/>
</dbReference>
<dbReference type="InterPro" id="IPR015422">
    <property type="entry name" value="PyrdxlP-dep_Trfase_small"/>
</dbReference>
<comment type="cofactor">
    <cofactor evidence="1 7">
        <name>pyridoxal 5'-phosphate</name>
        <dbReference type="ChEBI" id="CHEBI:597326"/>
    </cofactor>
</comment>
<comment type="similarity">
    <text evidence="2">Belongs to the class-II pyridoxal-phosphate-dependent aminotransferase family. Histidinol-phosphate aminotransferase subfamily.</text>
</comment>
<comment type="caution">
    <text evidence="9">The sequence shown here is derived from an EMBL/GenBank/DDBJ whole genome shotgun (WGS) entry which is preliminary data.</text>
</comment>
<evidence type="ECO:0000256" key="5">
    <source>
        <dbReference type="ARBA" id="ARBA00022898"/>
    </source>
</evidence>
<dbReference type="Gene3D" id="3.90.1150.10">
    <property type="entry name" value="Aspartate Aminotransferase, domain 1"/>
    <property type="match status" value="1"/>
</dbReference>
<dbReference type="EMBL" id="JBHRXI010000001">
    <property type="protein sequence ID" value="MFC3612147.1"/>
    <property type="molecule type" value="Genomic_DNA"/>
</dbReference>